<reference evidence="2 3" key="1">
    <citation type="submission" date="2017-08" db="EMBL/GenBank/DDBJ databases">
        <title>Draft genome sequence of filamentous cyanobacterium Calothrix elsteri CCALA 953.</title>
        <authorList>
            <person name="Gagunashvili A.N."/>
            <person name="Elster J."/>
            <person name="Andresson O.S."/>
        </authorList>
    </citation>
    <scope>NUCLEOTIDE SEQUENCE [LARGE SCALE GENOMIC DNA]</scope>
    <source>
        <strain evidence="2 3">CCALA 953</strain>
    </source>
</reference>
<dbReference type="AlphaFoldDB" id="A0A2A2TEA8"/>
<dbReference type="GO" id="GO:0030153">
    <property type="term" value="P:bacteriocin immunity"/>
    <property type="evidence" value="ECO:0007669"/>
    <property type="project" value="InterPro"/>
</dbReference>
<dbReference type="Pfam" id="PF09204">
    <property type="entry name" value="Colicin_immun"/>
    <property type="match status" value="1"/>
</dbReference>
<evidence type="ECO:0000313" key="2">
    <source>
        <dbReference type="EMBL" id="PAX52031.1"/>
    </source>
</evidence>
<organism evidence="2 3">
    <name type="scientific">Brunnivagina elsteri CCALA 953</name>
    <dbReference type="NCBI Taxonomy" id="987040"/>
    <lineage>
        <taxon>Bacteria</taxon>
        <taxon>Bacillati</taxon>
        <taxon>Cyanobacteriota</taxon>
        <taxon>Cyanophyceae</taxon>
        <taxon>Nostocales</taxon>
        <taxon>Calotrichaceae</taxon>
        <taxon>Brunnivagina</taxon>
    </lineage>
</organism>
<feature type="domain" description="Colicin D immunity protein" evidence="1">
    <location>
        <begin position="3"/>
        <end position="84"/>
    </location>
</feature>
<gene>
    <name evidence="2" type="ORF">CK510_21555</name>
</gene>
<name>A0A2A2TEA8_9CYAN</name>
<evidence type="ECO:0000313" key="3">
    <source>
        <dbReference type="Proteomes" id="UP000218238"/>
    </source>
</evidence>
<evidence type="ECO:0000259" key="1">
    <source>
        <dbReference type="Pfam" id="PF09204"/>
    </source>
</evidence>
<comment type="caution">
    <text evidence="2">The sequence shown here is derived from an EMBL/GenBank/DDBJ whole genome shotgun (WGS) entry which is preliminary data.</text>
</comment>
<dbReference type="EMBL" id="NTFS01000293">
    <property type="protein sequence ID" value="PAX52031.1"/>
    <property type="molecule type" value="Genomic_DNA"/>
</dbReference>
<keyword evidence="3" id="KW-1185">Reference proteome</keyword>
<dbReference type="OrthoDB" id="677051at2"/>
<dbReference type="Gene3D" id="1.20.120.650">
    <property type="entry name" value="Colicin D"/>
    <property type="match status" value="1"/>
</dbReference>
<proteinExistence type="predicted"/>
<dbReference type="GO" id="GO:0015643">
    <property type="term" value="F:toxic substance binding"/>
    <property type="evidence" value="ECO:0007669"/>
    <property type="project" value="InterPro"/>
</dbReference>
<dbReference type="InterPro" id="IPR015287">
    <property type="entry name" value="Colicin_D_immunity_dom"/>
</dbReference>
<dbReference type="InterPro" id="IPR036471">
    <property type="entry name" value="Colicin_D_sf"/>
</dbReference>
<sequence>MKKYIILLEDFLSKKIDTNKFEQIFLQIFKDEEIFYSEIEFQVLDKLFGDVDAYCNDPNLIEDPEFEITEEELRLSAKKTLDQLVELENI</sequence>
<accession>A0A2A2TEA8</accession>
<dbReference type="Proteomes" id="UP000218238">
    <property type="component" value="Unassembled WGS sequence"/>
</dbReference>
<protein>
    <recommendedName>
        <fullName evidence="1">Colicin D immunity protein domain-containing protein</fullName>
    </recommendedName>
</protein>